<organism evidence="2 3">
    <name type="scientific">Neiella holothuriorum</name>
    <dbReference type="NCBI Taxonomy" id="2870530"/>
    <lineage>
        <taxon>Bacteria</taxon>
        <taxon>Pseudomonadati</taxon>
        <taxon>Pseudomonadota</taxon>
        <taxon>Gammaproteobacteria</taxon>
        <taxon>Alteromonadales</taxon>
        <taxon>Echinimonadaceae</taxon>
        <taxon>Neiella</taxon>
    </lineage>
</organism>
<evidence type="ECO:0000256" key="1">
    <source>
        <dbReference type="SAM" id="Phobius"/>
    </source>
</evidence>
<protein>
    <recommendedName>
        <fullName evidence="4">Transglutaminase-like domain-containing protein</fullName>
    </recommendedName>
</protein>
<keyword evidence="1" id="KW-1133">Transmembrane helix</keyword>
<comment type="caution">
    <text evidence="2">The sequence shown here is derived from an EMBL/GenBank/DDBJ whole genome shotgun (WGS) entry which is preliminary data.</text>
</comment>
<evidence type="ECO:0000313" key="3">
    <source>
        <dbReference type="Proteomes" id="UP001166251"/>
    </source>
</evidence>
<keyword evidence="1" id="KW-0472">Membrane</keyword>
<feature type="transmembrane region" description="Helical" evidence="1">
    <location>
        <begin position="248"/>
        <end position="268"/>
    </location>
</feature>
<dbReference type="EMBL" id="JAHZSS010000013">
    <property type="protein sequence ID" value="MBW8191630.1"/>
    <property type="molecule type" value="Genomic_DNA"/>
</dbReference>
<gene>
    <name evidence="2" type="ORF">K0504_11330</name>
</gene>
<evidence type="ECO:0000313" key="2">
    <source>
        <dbReference type="EMBL" id="MBW8191630.1"/>
    </source>
</evidence>
<dbReference type="Proteomes" id="UP001166251">
    <property type="component" value="Unassembled WGS sequence"/>
</dbReference>
<keyword evidence="1" id="KW-0812">Transmembrane</keyword>
<name>A0ABS7EHD6_9GAMM</name>
<accession>A0ABS7EHD6</accession>
<reference evidence="2" key="1">
    <citation type="submission" date="2021-07" db="EMBL/GenBank/DDBJ databases">
        <title>Neiella marina sp. nov., isolated from the intestinal content of sea cucumber Apostichopus japonicus.</title>
        <authorList>
            <person name="Bai X."/>
        </authorList>
    </citation>
    <scope>NUCLEOTIDE SEQUENCE</scope>
    <source>
        <strain evidence="2">126</strain>
    </source>
</reference>
<sequence length="278" mass="31782">MAKMKKYLLSAGCVFFLILGLGLSAANVIGLFLDVRPSSIPEQDLRFRNDIELSLQETLAGIKRRAEESDKEYAGRITQVIAKGLAHVEWKQFEPGKYNQRIPIWENYILYFMAKLTSIPEYHRYHFADYERSLERGIGICGDASMIMSQLLDLQGISNQIITFPGHVIVAAYFEDGSTVTYDPDFGVVIGPSPAAIQTQPSLINIPYSEQGYGARDVGILNRVYNQSFKEWDGVSHFITKKYYFEYLAYWLKWPLPIVLVFLSWLLLRRLSTNKKAN</sequence>
<proteinExistence type="predicted"/>
<keyword evidence="3" id="KW-1185">Reference proteome</keyword>
<evidence type="ECO:0008006" key="4">
    <source>
        <dbReference type="Google" id="ProtNLM"/>
    </source>
</evidence>